<evidence type="ECO:0000259" key="5">
    <source>
        <dbReference type="SMART" id="SM00849"/>
    </source>
</evidence>
<keyword evidence="7" id="KW-1185">Reference proteome</keyword>
<dbReference type="RefSeq" id="WP_126780458.1">
    <property type="nucleotide sequence ID" value="NZ_CAUQJP010000026.1"/>
</dbReference>
<dbReference type="GO" id="GO:0016787">
    <property type="term" value="F:hydrolase activity"/>
    <property type="evidence" value="ECO:0007669"/>
    <property type="project" value="UniProtKB-KW"/>
</dbReference>
<dbReference type="Pfam" id="PF00753">
    <property type="entry name" value="Lactamase_B"/>
    <property type="match status" value="1"/>
</dbReference>
<feature type="domain" description="Metallo-beta-lactamase" evidence="5">
    <location>
        <begin position="50"/>
        <end position="257"/>
    </location>
</feature>
<evidence type="ECO:0000256" key="1">
    <source>
        <dbReference type="ARBA" id="ARBA00007749"/>
    </source>
</evidence>
<dbReference type="InterPro" id="IPR036866">
    <property type="entry name" value="RibonucZ/Hydroxyglut_hydro"/>
</dbReference>
<comment type="similarity">
    <text evidence="1">Belongs to the metallo-beta-lactamase superfamily.</text>
</comment>
<proteinExistence type="inferred from homology"/>
<protein>
    <recommendedName>
        <fullName evidence="5">Metallo-beta-lactamase domain-containing protein</fullName>
    </recommendedName>
</protein>
<keyword evidence="4" id="KW-0862">Zinc</keyword>
<dbReference type="Proteomes" id="UP000287239">
    <property type="component" value="Unassembled WGS sequence"/>
</dbReference>
<organism evidence="6 7">
    <name type="scientific">Vagococcus salmoninarum</name>
    <dbReference type="NCBI Taxonomy" id="2739"/>
    <lineage>
        <taxon>Bacteria</taxon>
        <taxon>Bacillati</taxon>
        <taxon>Bacillota</taxon>
        <taxon>Bacilli</taxon>
        <taxon>Lactobacillales</taxon>
        <taxon>Enterococcaceae</taxon>
        <taxon>Vagococcus</taxon>
    </lineage>
</organism>
<keyword evidence="2" id="KW-0479">Metal-binding</keyword>
<evidence type="ECO:0000256" key="2">
    <source>
        <dbReference type="ARBA" id="ARBA00022723"/>
    </source>
</evidence>
<evidence type="ECO:0000256" key="4">
    <source>
        <dbReference type="ARBA" id="ARBA00022833"/>
    </source>
</evidence>
<dbReference type="GeneID" id="98568596"/>
<evidence type="ECO:0000313" key="6">
    <source>
        <dbReference type="EMBL" id="RST94758.1"/>
    </source>
</evidence>
<dbReference type="PANTHER" id="PTHR42978">
    <property type="entry name" value="QUORUM-QUENCHING LACTONASE YTNP-RELATED-RELATED"/>
    <property type="match status" value="1"/>
</dbReference>
<sequence length="291" mass="33605">MDSLTFHDMTLTWLEGGETRLDGGAMFGVVPKPLWSRVYPFNELNQIELPTDPILIQFKGINYLIDASVGRGKMTAKQHRNFGVSRESTVAESLAELGMTTKDIDVILMTHLHFDHASGLTELQDGELVSTFPNAKIMVSEIEWQEMRHPNMRSINTYWKENWQAIADQVITFENKVAIIPEIEMIHTGGHSDGHAIIKLHQQGEVIIHMADIMPTHAHKNPLWVLAYDDYPMTSIFAKERIMAEAFENDYKFIFYHDAFYRMIQWDRKGQEKITELKRGREAQINFPKEK</sequence>
<reference evidence="6 7" key="1">
    <citation type="submission" date="2017-05" db="EMBL/GenBank/DDBJ databases">
        <title>Vagococcus spp. assemblies.</title>
        <authorList>
            <person name="Gulvik C.A."/>
        </authorList>
    </citation>
    <scope>NUCLEOTIDE SEQUENCE [LARGE SCALE GENOMIC DNA]</scope>
    <source>
        <strain evidence="6 7">NCFB 2777</strain>
    </source>
</reference>
<dbReference type="PANTHER" id="PTHR42978:SF6">
    <property type="entry name" value="QUORUM-QUENCHING LACTONASE YTNP-RELATED"/>
    <property type="match status" value="1"/>
</dbReference>
<dbReference type="InterPro" id="IPR051013">
    <property type="entry name" value="MBL_superfamily_lactonases"/>
</dbReference>
<gene>
    <name evidence="6" type="ORF">CBF35_09450</name>
</gene>
<evidence type="ECO:0000256" key="3">
    <source>
        <dbReference type="ARBA" id="ARBA00022801"/>
    </source>
</evidence>
<dbReference type="SMART" id="SM00849">
    <property type="entry name" value="Lactamase_B"/>
    <property type="match status" value="1"/>
</dbReference>
<dbReference type="InterPro" id="IPR001279">
    <property type="entry name" value="Metallo-B-lactamas"/>
</dbReference>
<comment type="caution">
    <text evidence="6">The sequence shown here is derived from an EMBL/GenBank/DDBJ whole genome shotgun (WGS) entry which is preliminary data.</text>
</comment>
<dbReference type="OrthoDB" id="9802897at2"/>
<dbReference type="CDD" id="cd07728">
    <property type="entry name" value="YtnP-like_MBL-fold"/>
    <property type="match status" value="1"/>
</dbReference>
<dbReference type="SUPFAM" id="SSF56281">
    <property type="entry name" value="Metallo-hydrolase/oxidoreductase"/>
    <property type="match status" value="1"/>
</dbReference>
<dbReference type="GO" id="GO:0046872">
    <property type="term" value="F:metal ion binding"/>
    <property type="evidence" value="ECO:0007669"/>
    <property type="project" value="UniProtKB-KW"/>
</dbReference>
<evidence type="ECO:0000313" key="7">
    <source>
        <dbReference type="Proteomes" id="UP000287239"/>
    </source>
</evidence>
<dbReference type="Gene3D" id="3.60.15.10">
    <property type="entry name" value="Ribonuclease Z/Hydroxyacylglutathione hydrolase-like"/>
    <property type="match status" value="1"/>
</dbReference>
<dbReference type="EMBL" id="NGJU01000013">
    <property type="protein sequence ID" value="RST94758.1"/>
    <property type="molecule type" value="Genomic_DNA"/>
</dbReference>
<name>A0A429ZM72_9ENTE</name>
<dbReference type="AlphaFoldDB" id="A0A429ZM72"/>
<accession>A0A429ZM72</accession>
<keyword evidence="3" id="KW-0378">Hydrolase</keyword>